<dbReference type="PANTHER" id="PTHR43374">
    <property type="entry name" value="FLAVIN PRENYLTRANSFERASE"/>
    <property type="match status" value="1"/>
</dbReference>
<keyword evidence="6" id="KW-0216">Detoxification</keyword>
<reference evidence="8" key="1">
    <citation type="submission" date="2021-01" db="EMBL/GenBank/DDBJ databases">
        <title>Whole genome shotgun sequence of Planosporangium mesophilum NBRC 109066.</title>
        <authorList>
            <person name="Komaki H."/>
            <person name="Tamura T."/>
        </authorList>
    </citation>
    <scope>NUCLEOTIDE SEQUENCE</scope>
    <source>
        <strain evidence="8">NBRC 109066</strain>
    </source>
</reference>
<feature type="binding site" evidence="6">
    <location>
        <position position="35"/>
    </location>
    <ligand>
        <name>FMN</name>
        <dbReference type="ChEBI" id="CHEBI:58210"/>
    </ligand>
</feature>
<evidence type="ECO:0000256" key="6">
    <source>
        <dbReference type="HAMAP-Rule" id="MF_01986"/>
    </source>
</evidence>
<feature type="binding site" evidence="6">
    <location>
        <begin position="9"/>
        <end position="11"/>
    </location>
    <ligand>
        <name>FMN</name>
        <dbReference type="ChEBI" id="CHEBI:58210"/>
    </ligand>
</feature>
<organism evidence="8 9">
    <name type="scientific">Planosporangium mesophilum</name>
    <dbReference type="NCBI Taxonomy" id="689768"/>
    <lineage>
        <taxon>Bacteria</taxon>
        <taxon>Bacillati</taxon>
        <taxon>Actinomycetota</taxon>
        <taxon>Actinomycetes</taxon>
        <taxon>Micromonosporales</taxon>
        <taxon>Micromonosporaceae</taxon>
        <taxon>Planosporangium</taxon>
    </lineage>
</organism>
<feature type="domain" description="Flavoprotein" evidence="7">
    <location>
        <begin position="1"/>
        <end position="171"/>
    </location>
</feature>
<keyword evidence="1 6" id="KW-0637">Prenyltransferase</keyword>
<dbReference type="GO" id="GO:0016831">
    <property type="term" value="F:carboxy-lyase activity"/>
    <property type="evidence" value="ECO:0007669"/>
    <property type="project" value="TreeGrafter"/>
</dbReference>
<dbReference type="InterPro" id="IPR036551">
    <property type="entry name" value="Flavin_trans-like"/>
</dbReference>
<evidence type="ECO:0000256" key="1">
    <source>
        <dbReference type="ARBA" id="ARBA00022602"/>
    </source>
</evidence>
<name>A0A8J3TCD4_9ACTN</name>
<comment type="caution">
    <text evidence="8">The sequence shown here is derived from an EMBL/GenBank/DDBJ whole genome shotgun (WGS) entry which is preliminary data.</text>
</comment>
<comment type="caution">
    <text evidence="6">Lacks conserved residue(s) required for the propagation of feature annotation.</text>
</comment>
<comment type="similarity">
    <text evidence="6">Belongs to the UbiX/PAD1 family. YclB subfamily.</text>
</comment>
<evidence type="ECO:0000256" key="5">
    <source>
        <dbReference type="ARBA" id="ARBA00050612"/>
    </source>
</evidence>
<dbReference type="GO" id="GO:0009636">
    <property type="term" value="P:response to toxic substance"/>
    <property type="evidence" value="ECO:0007669"/>
    <property type="project" value="UniProtKB-KW"/>
</dbReference>
<dbReference type="InterPro" id="IPR004507">
    <property type="entry name" value="UbiX-like"/>
</dbReference>
<evidence type="ECO:0000259" key="7">
    <source>
        <dbReference type="Pfam" id="PF02441"/>
    </source>
</evidence>
<dbReference type="AlphaFoldDB" id="A0A8J3TCD4"/>
<evidence type="ECO:0000256" key="2">
    <source>
        <dbReference type="ARBA" id="ARBA00022630"/>
    </source>
</evidence>
<comment type="function">
    <text evidence="6">Involved in the non-oxidative decarboxylation and detoxification of phenolic derivatives. Flavin prenyltransferase that catalyzes the synthesis of the prenylated FMN cofactor (prenyl-FMN) for phenolic acid decarboxylase.</text>
</comment>
<dbReference type="InterPro" id="IPR003382">
    <property type="entry name" value="Flavoprotein"/>
</dbReference>
<keyword evidence="4 6" id="KW-0808">Transferase</keyword>
<dbReference type="SUPFAM" id="SSF52507">
    <property type="entry name" value="Homo-oligomeric flavin-containing Cys decarboxylases, HFCD"/>
    <property type="match status" value="1"/>
</dbReference>
<dbReference type="InterPro" id="IPR032901">
    <property type="entry name" value="UbiX_pad_YclB"/>
</dbReference>
<dbReference type="Proteomes" id="UP000599074">
    <property type="component" value="Unassembled WGS sequence"/>
</dbReference>
<keyword evidence="3 6" id="KW-0288">FMN</keyword>
<dbReference type="RefSeq" id="WP_239088177.1">
    <property type="nucleotide sequence ID" value="NZ_BOON01000020.1"/>
</dbReference>
<protein>
    <recommendedName>
        <fullName evidence="6">Probable UbiX-like flavin prenyltransferase</fullName>
        <ecNumber evidence="6">2.5.1.129</ecNumber>
    </recommendedName>
    <alternativeName>
        <fullName evidence="6">Phenolic acid decarboxylase subunit B</fullName>
        <shortName evidence="6">PAD</shortName>
    </alternativeName>
</protein>
<keyword evidence="9" id="KW-1185">Reference proteome</keyword>
<evidence type="ECO:0000313" key="9">
    <source>
        <dbReference type="Proteomes" id="UP000599074"/>
    </source>
</evidence>
<dbReference type="Pfam" id="PF02441">
    <property type="entry name" value="Flavoprotein"/>
    <property type="match status" value="1"/>
</dbReference>
<sequence length="192" mass="20591">MRLVVAMTGATGTIIGIRLLDALHEMKVETHLVISRWARATIKQETSFTAAQVAALASANYAPEDQSAAISSGSFKTDGMVVVPCSAKAVAGIRAGYGEGLIVRAADVTLKERRRLVLVVRETPLSPIHLENMLALARIGATILPPVPAFYNHPTTLDDIVEHIVVRTLDQFGLDLPTARRWTGMARAPAGD</sequence>
<keyword evidence="6" id="KW-0058">Aromatic hydrocarbons catabolism</keyword>
<dbReference type="NCBIfam" id="NF004685">
    <property type="entry name" value="PRK06029.1"/>
    <property type="match status" value="1"/>
</dbReference>
<dbReference type="HAMAP" id="MF_01984">
    <property type="entry name" value="ubiX_pad"/>
    <property type="match status" value="1"/>
</dbReference>
<comment type="catalytic activity">
    <reaction evidence="5 6">
        <text>dimethylallyl phosphate + FMNH2 = prenylated FMNH2 + phosphate</text>
        <dbReference type="Rhea" id="RHEA:37743"/>
        <dbReference type="ChEBI" id="CHEBI:43474"/>
        <dbReference type="ChEBI" id="CHEBI:57618"/>
        <dbReference type="ChEBI" id="CHEBI:87467"/>
        <dbReference type="ChEBI" id="CHEBI:88052"/>
        <dbReference type="EC" id="2.5.1.129"/>
    </reaction>
</comment>
<dbReference type="EC" id="2.5.1.129" evidence="6"/>
<proteinExistence type="inferred from homology"/>
<dbReference type="HAMAP" id="MF_01986">
    <property type="entry name" value="ubiX_pad_yclB"/>
    <property type="match status" value="1"/>
</dbReference>
<gene>
    <name evidence="8" type="ORF">Pme01_23930</name>
</gene>
<feature type="binding site" evidence="6">
    <location>
        <position position="121"/>
    </location>
    <ligand>
        <name>FMN</name>
        <dbReference type="ChEBI" id="CHEBI:58210"/>
    </ligand>
</feature>
<dbReference type="GO" id="GO:0106141">
    <property type="term" value="F:flavin prenyltransferase activity"/>
    <property type="evidence" value="ECO:0007669"/>
    <property type="project" value="UniProtKB-EC"/>
</dbReference>
<accession>A0A8J3TCD4</accession>
<evidence type="ECO:0000256" key="3">
    <source>
        <dbReference type="ARBA" id="ARBA00022643"/>
    </source>
</evidence>
<dbReference type="PANTHER" id="PTHR43374:SF1">
    <property type="entry name" value="FLAVIN PRENYLTRANSFERASE PAD1, MITOCHONDRIAL"/>
    <property type="match status" value="1"/>
</dbReference>
<dbReference type="EMBL" id="BOON01000020">
    <property type="protein sequence ID" value="GII22796.1"/>
    <property type="molecule type" value="Genomic_DNA"/>
</dbReference>
<comment type="subunit">
    <text evidence="6">Homododecamer.</text>
</comment>
<keyword evidence="2 6" id="KW-0285">Flavoprotein</keyword>
<dbReference type="Gene3D" id="3.40.50.1950">
    <property type="entry name" value="Flavin prenyltransferase-like"/>
    <property type="match status" value="1"/>
</dbReference>
<evidence type="ECO:0000313" key="8">
    <source>
        <dbReference type="EMBL" id="GII22796.1"/>
    </source>
</evidence>
<dbReference type="FunFam" id="3.40.50.1950:FF:000001">
    <property type="entry name" value="Flavin prenyltransferase UbiX"/>
    <property type="match status" value="1"/>
</dbReference>
<dbReference type="NCBIfam" id="TIGR00421">
    <property type="entry name" value="ubiX_pad"/>
    <property type="match status" value="1"/>
</dbReference>
<evidence type="ECO:0000256" key="4">
    <source>
        <dbReference type="ARBA" id="ARBA00022679"/>
    </source>
</evidence>